<accession>A0AAE0M5Z3</accession>
<feature type="chain" id="PRO_5042293618" evidence="10">
    <location>
        <begin position="19"/>
        <end position="997"/>
    </location>
</feature>
<dbReference type="EMBL" id="JAUEDM010000004">
    <property type="protein sequence ID" value="KAK3319174.1"/>
    <property type="molecule type" value="Genomic_DNA"/>
</dbReference>
<evidence type="ECO:0000313" key="14">
    <source>
        <dbReference type="Proteomes" id="UP001283341"/>
    </source>
</evidence>
<dbReference type="Pfam" id="PF00082">
    <property type="entry name" value="Peptidase_S8"/>
    <property type="match status" value="1"/>
</dbReference>
<dbReference type="PRINTS" id="PR00723">
    <property type="entry name" value="SUBTILISIN"/>
</dbReference>
<dbReference type="GO" id="GO:0016020">
    <property type="term" value="C:membrane"/>
    <property type="evidence" value="ECO:0007669"/>
    <property type="project" value="InterPro"/>
</dbReference>
<dbReference type="PROSITE" id="PS00137">
    <property type="entry name" value="SUBTILASE_HIS"/>
    <property type="match status" value="1"/>
</dbReference>
<evidence type="ECO:0000259" key="12">
    <source>
        <dbReference type="Pfam" id="PF06280"/>
    </source>
</evidence>
<evidence type="ECO:0000313" key="13">
    <source>
        <dbReference type="EMBL" id="KAK3319174.1"/>
    </source>
</evidence>
<evidence type="ECO:0000256" key="9">
    <source>
        <dbReference type="SAM" id="MobiDB-lite"/>
    </source>
</evidence>
<feature type="active site" description="Charge relay system" evidence="6 7">
    <location>
        <position position="614"/>
    </location>
</feature>
<evidence type="ECO:0000256" key="2">
    <source>
        <dbReference type="ARBA" id="ARBA00022670"/>
    </source>
</evidence>
<evidence type="ECO:0000256" key="8">
    <source>
        <dbReference type="RuleBase" id="RU003355"/>
    </source>
</evidence>
<dbReference type="Gene3D" id="3.40.50.200">
    <property type="entry name" value="Peptidase S8/S53 domain"/>
    <property type="match status" value="2"/>
</dbReference>
<dbReference type="PROSITE" id="PS51892">
    <property type="entry name" value="SUBTILASE"/>
    <property type="match status" value="1"/>
</dbReference>
<dbReference type="InterPro" id="IPR036852">
    <property type="entry name" value="Peptidase_S8/S53_dom_sf"/>
</dbReference>
<keyword evidence="3 10" id="KW-0732">Signal</keyword>
<name>A0AAE0M5Z3_9PEZI</name>
<dbReference type="AlphaFoldDB" id="A0AAE0M5Z3"/>
<dbReference type="PROSITE" id="PS00138">
    <property type="entry name" value="SUBTILASE_SER"/>
    <property type="match status" value="1"/>
</dbReference>
<comment type="caution">
    <text evidence="13">The sequence shown here is derived from an EMBL/GenBank/DDBJ whole genome shotgun (WGS) entry which is preliminary data.</text>
</comment>
<feature type="domain" description="Peptidase S8/S53" evidence="11">
    <location>
        <begin position="205"/>
        <end position="632"/>
    </location>
</feature>
<evidence type="ECO:0000256" key="7">
    <source>
        <dbReference type="PROSITE-ProRule" id="PRU01240"/>
    </source>
</evidence>
<organism evidence="13 14">
    <name type="scientific">Apodospora peruviana</name>
    <dbReference type="NCBI Taxonomy" id="516989"/>
    <lineage>
        <taxon>Eukaryota</taxon>
        <taxon>Fungi</taxon>
        <taxon>Dikarya</taxon>
        <taxon>Ascomycota</taxon>
        <taxon>Pezizomycotina</taxon>
        <taxon>Sordariomycetes</taxon>
        <taxon>Sordariomycetidae</taxon>
        <taxon>Sordariales</taxon>
        <taxon>Lasiosphaeriaceae</taxon>
        <taxon>Apodospora</taxon>
    </lineage>
</organism>
<dbReference type="InterPro" id="IPR050131">
    <property type="entry name" value="Peptidase_S8_subtilisin-like"/>
</dbReference>
<dbReference type="PROSITE" id="PS00136">
    <property type="entry name" value="SUBTILASE_ASP"/>
    <property type="match status" value="1"/>
</dbReference>
<dbReference type="InterPro" id="IPR015500">
    <property type="entry name" value="Peptidase_S8_subtilisin-rel"/>
</dbReference>
<evidence type="ECO:0000256" key="1">
    <source>
        <dbReference type="ARBA" id="ARBA00011073"/>
    </source>
</evidence>
<evidence type="ECO:0000259" key="11">
    <source>
        <dbReference type="Pfam" id="PF00082"/>
    </source>
</evidence>
<evidence type="ECO:0000256" key="6">
    <source>
        <dbReference type="PIRSR" id="PIRSR615500-1"/>
    </source>
</evidence>
<evidence type="ECO:0000256" key="5">
    <source>
        <dbReference type="ARBA" id="ARBA00022825"/>
    </source>
</evidence>
<dbReference type="SUPFAM" id="SSF52743">
    <property type="entry name" value="Subtilisin-like"/>
    <property type="match status" value="1"/>
</dbReference>
<dbReference type="PANTHER" id="PTHR43806">
    <property type="entry name" value="PEPTIDASE S8"/>
    <property type="match status" value="1"/>
</dbReference>
<dbReference type="InterPro" id="IPR022398">
    <property type="entry name" value="Peptidase_S8_His-AS"/>
</dbReference>
<dbReference type="Pfam" id="PF06280">
    <property type="entry name" value="fn3_5"/>
    <property type="match status" value="1"/>
</dbReference>
<feature type="active site" description="Charge relay system" evidence="6 7">
    <location>
        <position position="266"/>
    </location>
</feature>
<evidence type="ECO:0000256" key="4">
    <source>
        <dbReference type="ARBA" id="ARBA00022801"/>
    </source>
</evidence>
<reference evidence="13" key="1">
    <citation type="journal article" date="2023" name="Mol. Phylogenet. Evol.">
        <title>Genome-scale phylogeny and comparative genomics of the fungal order Sordariales.</title>
        <authorList>
            <person name="Hensen N."/>
            <person name="Bonometti L."/>
            <person name="Westerberg I."/>
            <person name="Brannstrom I.O."/>
            <person name="Guillou S."/>
            <person name="Cros-Aarteil S."/>
            <person name="Calhoun S."/>
            <person name="Haridas S."/>
            <person name="Kuo A."/>
            <person name="Mondo S."/>
            <person name="Pangilinan J."/>
            <person name="Riley R."/>
            <person name="LaButti K."/>
            <person name="Andreopoulos B."/>
            <person name="Lipzen A."/>
            <person name="Chen C."/>
            <person name="Yan M."/>
            <person name="Daum C."/>
            <person name="Ng V."/>
            <person name="Clum A."/>
            <person name="Steindorff A."/>
            <person name="Ohm R.A."/>
            <person name="Martin F."/>
            <person name="Silar P."/>
            <person name="Natvig D.O."/>
            <person name="Lalanne C."/>
            <person name="Gautier V."/>
            <person name="Ament-Velasquez S.L."/>
            <person name="Kruys A."/>
            <person name="Hutchinson M.I."/>
            <person name="Powell A.J."/>
            <person name="Barry K."/>
            <person name="Miller A.N."/>
            <person name="Grigoriev I.V."/>
            <person name="Debuchy R."/>
            <person name="Gladieux P."/>
            <person name="Hiltunen Thoren M."/>
            <person name="Johannesson H."/>
        </authorList>
    </citation>
    <scope>NUCLEOTIDE SEQUENCE</scope>
    <source>
        <strain evidence="13">CBS 118394</strain>
    </source>
</reference>
<feature type="compositionally biased region" description="Low complexity" evidence="9">
    <location>
        <begin position="136"/>
        <end position="147"/>
    </location>
</feature>
<evidence type="ECO:0000256" key="3">
    <source>
        <dbReference type="ARBA" id="ARBA00022729"/>
    </source>
</evidence>
<dbReference type="GO" id="GO:0006508">
    <property type="term" value="P:proteolysis"/>
    <property type="evidence" value="ECO:0007669"/>
    <property type="project" value="UniProtKB-KW"/>
</dbReference>
<comment type="similarity">
    <text evidence="1 7 8">Belongs to the peptidase S8 family.</text>
</comment>
<gene>
    <name evidence="13" type="ORF">B0H66DRAFT_591763</name>
</gene>
<dbReference type="InterPro" id="IPR010435">
    <property type="entry name" value="C5a/SBT2-like_Fn3"/>
</dbReference>
<keyword evidence="5 7" id="KW-0720">Serine protease</keyword>
<keyword evidence="4 7" id="KW-0378">Hydrolase</keyword>
<sequence length="997" mass="106116">MKLQSILLVSLWSTGGLSVAVRQLNATSSAFGTGTGAIPGPTGLPSDPSPVDTPAKRIIIAVQNPSVVNSVADAIAKADPSAVIVTTWEDKLMPGFVIQSTLSLSTFSNIDGVEHVWPSRKLQPPDPLPDIPSPPTSGNGTGNDTTSASLRARNLKHLSSSSTEPAPHPITRRQDGNATYQADNYSDTIHRMTGVDQLHNEGVLGKGIKVAVVDDGVFYNHSALGGGYGPGFKVVGGHDFSAAQGGEDEDPNPDFPTEGPASFISHGTHIAGIVAGKNDWFSGVAPEANILGYKIYGGGNDVNDDLVIRAWKRAFDDGADVITMSIGGFGAFTDGPVSLLAERLVENGVVVVVSAGNDGYSGPFIANDWCGGPSTICVASVEADTKAGDPVTFNFILDGQNTTAQIGHISPGALPLSADPDQVEPWAWLNTMDVYSNIHGKPVPVISLGDACKPIDPVEADPTQTVFLVGQAGCTMEQKVENLTPLNPAYVLFYADPLQSLWMRPGLFPGGVGYGLIEKEAGDAILSVLNAGGQVTATYANNDNAVGIPAKNPRGGIASLFTSWGGTYELALKPDIAAPGGDIFSTFVITQLHFGEDGPVELYGPLFHTLNGTSMATPYIAGVAALHLSKHGGRATKGPGVARDVVNRIKGSGDQVPWGMEPYWSNGNWDDPRNPNPIPDRENAVAPVMQVGTGIVNAVKVVNYQSSITSGGNMALNDTVHFKDTHEIVITNAGPDALTYEFSHDKQLASEARIKGQELIANYTNNWMIELSPEITFPTGTFSVAAGESKTATIKFAAPSPTDTTKWPFYNGRVVITSSKNETLAAQYMGAAFDLKKEVGSLWPTTPVPVETTSSSNTDFVFVWNNGTEVNQVTINFQLKWGTKFIRLDMFVEDFTEQDWTWPPERSPKYAATATMFNRFGEAPVNIYRSHTYARLDPGPQEFLWQGGLESGNLTAGTQYRPRFAALRPFGDPTVAGDWTVWTEAPVINIVKVPASQ</sequence>
<feature type="signal peptide" evidence="10">
    <location>
        <begin position="1"/>
        <end position="18"/>
    </location>
</feature>
<protein>
    <submittedName>
        <fullName evidence="13">Peptidase S8/S53 domain-containing protein</fullName>
    </submittedName>
</protein>
<dbReference type="InterPro" id="IPR023828">
    <property type="entry name" value="Peptidase_S8_Ser-AS"/>
</dbReference>
<evidence type="ECO:0000256" key="10">
    <source>
        <dbReference type="SAM" id="SignalP"/>
    </source>
</evidence>
<reference evidence="13" key="2">
    <citation type="submission" date="2023-06" db="EMBL/GenBank/DDBJ databases">
        <authorList>
            <consortium name="Lawrence Berkeley National Laboratory"/>
            <person name="Haridas S."/>
            <person name="Hensen N."/>
            <person name="Bonometti L."/>
            <person name="Westerberg I."/>
            <person name="Brannstrom I.O."/>
            <person name="Guillou S."/>
            <person name="Cros-Aarteil S."/>
            <person name="Calhoun S."/>
            <person name="Kuo A."/>
            <person name="Mondo S."/>
            <person name="Pangilinan J."/>
            <person name="Riley R."/>
            <person name="Labutti K."/>
            <person name="Andreopoulos B."/>
            <person name="Lipzen A."/>
            <person name="Chen C."/>
            <person name="Yanf M."/>
            <person name="Daum C."/>
            <person name="Ng V."/>
            <person name="Clum A."/>
            <person name="Steindorff A."/>
            <person name="Ohm R."/>
            <person name="Martin F."/>
            <person name="Silar P."/>
            <person name="Natvig D."/>
            <person name="Lalanne C."/>
            <person name="Gautier V."/>
            <person name="Ament-Velasquez S.L."/>
            <person name="Kruys A."/>
            <person name="Hutchinson M.I."/>
            <person name="Powell A.J."/>
            <person name="Barry K."/>
            <person name="Miller A.N."/>
            <person name="Grigoriev I.V."/>
            <person name="Debuchy R."/>
            <person name="Gladieux P."/>
            <person name="Thoren M.H."/>
            <person name="Johannesson H."/>
        </authorList>
    </citation>
    <scope>NUCLEOTIDE SEQUENCE</scope>
    <source>
        <strain evidence="13">CBS 118394</strain>
    </source>
</reference>
<keyword evidence="14" id="KW-1185">Reference proteome</keyword>
<dbReference type="InterPro" id="IPR023827">
    <property type="entry name" value="Peptidase_S8_Asp-AS"/>
</dbReference>
<dbReference type="PANTHER" id="PTHR43806:SF66">
    <property type="entry name" value="SERIN ENDOPEPTIDASE"/>
    <property type="match status" value="1"/>
</dbReference>
<feature type="compositionally biased region" description="Pro residues" evidence="9">
    <location>
        <begin position="124"/>
        <end position="135"/>
    </location>
</feature>
<dbReference type="Proteomes" id="UP001283341">
    <property type="component" value="Unassembled WGS sequence"/>
</dbReference>
<dbReference type="GO" id="GO:0004252">
    <property type="term" value="F:serine-type endopeptidase activity"/>
    <property type="evidence" value="ECO:0007669"/>
    <property type="project" value="UniProtKB-UniRule"/>
</dbReference>
<feature type="active site" description="Charge relay system" evidence="6 7">
    <location>
        <position position="214"/>
    </location>
</feature>
<proteinExistence type="inferred from homology"/>
<keyword evidence="2 7" id="KW-0645">Protease</keyword>
<feature type="region of interest" description="Disordered" evidence="9">
    <location>
        <begin position="118"/>
        <end position="179"/>
    </location>
</feature>
<feature type="domain" description="C5a peptidase/Subtilisin-like protease SBT2-like Fn3-like" evidence="12">
    <location>
        <begin position="715"/>
        <end position="822"/>
    </location>
</feature>
<dbReference type="InterPro" id="IPR000209">
    <property type="entry name" value="Peptidase_S8/S53_dom"/>
</dbReference>